<protein>
    <recommendedName>
        <fullName evidence="11">Intestinal mucin-like protein</fullName>
    </recommendedName>
</protein>
<dbReference type="SMART" id="SM00041">
    <property type="entry name" value="CT"/>
    <property type="match status" value="1"/>
</dbReference>
<keyword evidence="3" id="KW-0325">Glycoprotein</keyword>
<dbReference type="InterPro" id="IPR001007">
    <property type="entry name" value="VWF_dom"/>
</dbReference>
<evidence type="ECO:0000256" key="1">
    <source>
        <dbReference type="ARBA" id="ARBA00022737"/>
    </source>
</evidence>
<dbReference type="PROSITE" id="PS50184">
    <property type="entry name" value="VWFC_2"/>
    <property type="match status" value="2"/>
</dbReference>
<evidence type="ECO:0000256" key="2">
    <source>
        <dbReference type="ARBA" id="ARBA00023157"/>
    </source>
</evidence>
<dbReference type="PROSITE" id="PS01225">
    <property type="entry name" value="CTCK_2"/>
    <property type="match status" value="1"/>
</dbReference>
<dbReference type="PROSITE" id="PS01208">
    <property type="entry name" value="VWFC_1"/>
    <property type="match status" value="2"/>
</dbReference>
<dbReference type="Gene3D" id="2.10.25.10">
    <property type="entry name" value="Laminin"/>
    <property type="match status" value="1"/>
</dbReference>
<evidence type="ECO:0000259" key="7">
    <source>
        <dbReference type="PROSITE" id="PS50184"/>
    </source>
</evidence>
<evidence type="ECO:0000313" key="9">
    <source>
        <dbReference type="EMBL" id="MEQ2308261.1"/>
    </source>
</evidence>
<dbReference type="InterPro" id="IPR001846">
    <property type="entry name" value="VWF_type-D"/>
</dbReference>
<evidence type="ECO:0000256" key="5">
    <source>
        <dbReference type="SAM" id="MobiDB-lite"/>
    </source>
</evidence>
<dbReference type="InterPro" id="IPR036084">
    <property type="entry name" value="Ser_inhib-like_sf"/>
</dbReference>
<dbReference type="PANTHER" id="PTHR11339">
    <property type="entry name" value="EXTRACELLULAR MATRIX GLYCOPROTEIN RELATED"/>
    <property type="match status" value="1"/>
</dbReference>
<feature type="disulfide bond" evidence="4">
    <location>
        <begin position="700"/>
        <end position="754"/>
    </location>
</feature>
<accession>A0ABV0ZQD3</accession>
<feature type="domain" description="VWFD" evidence="8">
    <location>
        <begin position="93"/>
        <end position="276"/>
    </location>
</feature>
<dbReference type="PROSITE" id="PS01185">
    <property type="entry name" value="CTCK_1"/>
    <property type="match status" value="1"/>
</dbReference>
<evidence type="ECO:0000313" key="10">
    <source>
        <dbReference type="Proteomes" id="UP001469553"/>
    </source>
</evidence>
<dbReference type="Pfam" id="PF08742">
    <property type="entry name" value="C8"/>
    <property type="match status" value="1"/>
</dbReference>
<reference evidence="9 10" key="1">
    <citation type="submission" date="2021-06" db="EMBL/GenBank/DDBJ databases">
        <authorList>
            <person name="Palmer J.M."/>
        </authorList>
    </citation>
    <scope>NUCLEOTIDE SEQUENCE [LARGE SCALE GENOMIC DNA]</scope>
    <source>
        <strain evidence="9 10">AS_MEX2019</strain>
        <tissue evidence="9">Muscle</tissue>
    </source>
</reference>
<dbReference type="InterPro" id="IPR006207">
    <property type="entry name" value="Cys_knot_C"/>
</dbReference>
<dbReference type="PANTHER" id="PTHR11339:SF402">
    <property type="entry name" value="VWFD DOMAIN-CONTAINING PROTEIN"/>
    <property type="match status" value="1"/>
</dbReference>
<feature type="domain" description="VWFC" evidence="7">
    <location>
        <begin position="530"/>
        <end position="597"/>
    </location>
</feature>
<sequence>MSPTTTVESTTPSRESTNETATPPSTTCPGWNKVQNDTFYFCNCTMAKCIGNNTLEIVPYECPPMKNITCANGKTPILVYDEYHCCQHYECDCECEGWGDPHYITFDGLYYSYQGNCSYYLMKEILPTHGLEIYIDNVHCDSTENVSCPRSLIVNYGAQSIKLINFNLNGQPALKAFKNGDGLKLPYWEHKVKVMSTGINLVLEILHLKVVVKFGRTGFSITLPYQHFGGNTQGRCGTCSNNQADDCMLPGGTVVERCSVMANYWLKEDREKPDCKIPNTLPKKEELPLEQPPCNSGSVCELLKSSVFAECHPKVSPDNFYKGCIFDSCHVHSRVLECTSLEIYAAACAEIGICIHWRNYTKLCASDCPSDKIYRPCGPADQPTCEDNPNDPVMNFTTEGCFCPEGMKLFSKESKICVKSCGCLDPNGMPRELNETFEYKCQNCVCDGSTKTVICKPKMCPVRAEKRCTGPGYVLANQTDPLDPCCTVHVCQCQSSACPVINMNCPVGFRSNISVPEGKCCPERRCERKRVCVQNDVEYWPGSSVPGQKCENCFCSTNSSSGDLMAIECNPQQCEETCKKGFEYVKNNSDDCCGTCVQTHCVINVNGTKIPLKEDETWSPHENKCETNTCVNSGETFTVISSHIVCPPFQESNCKNDTIQTAANGCCKICVEKEKSCRLVGLKTLITHTGCQSEVDMPYCEGSCNTFTKYSEAAAAMEHSCSCCKETRSSNRTVDLVCPNGGMVPFTYMYVEECSCGHTECTTPARQHVRRKRSFTVL</sequence>
<gene>
    <name evidence="9" type="ORF">AMECASPLE_026411</name>
</gene>
<dbReference type="EMBL" id="JAHRIP010068530">
    <property type="protein sequence ID" value="MEQ2308261.1"/>
    <property type="molecule type" value="Genomic_DNA"/>
</dbReference>
<keyword evidence="2 4" id="KW-1015">Disulfide bond</keyword>
<comment type="caution">
    <text evidence="4">Lacks conserved residue(s) required for the propagation of feature annotation.</text>
</comment>
<evidence type="ECO:0000256" key="4">
    <source>
        <dbReference type="PROSITE-ProRule" id="PRU00039"/>
    </source>
</evidence>
<dbReference type="SMART" id="SM00216">
    <property type="entry name" value="VWD"/>
    <property type="match status" value="1"/>
</dbReference>
<evidence type="ECO:0008006" key="11">
    <source>
        <dbReference type="Google" id="ProtNLM"/>
    </source>
</evidence>
<name>A0ABV0ZQD3_9TELE</name>
<feature type="domain" description="CTCK" evidence="6">
    <location>
        <begin position="670"/>
        <end position="762"/>
    </location>
</feature>
<dbReference type="SMART" id="SM00832">
    <property type="entry name" value="C8"/>
    <property type="match status" value="1"/>
</dbReference>
<feature type="domain" description="VWFC" evidence="7">
    <location>
        <begin position="423"/>
        <end position="492"/>
    </location>
</feature>
<evidence type="ECO:0000256" key="3">
    <source>
        <dbReference type="ARBA" id="ARBA00023180"/>
    </source>
</evidence>
<proteinExistence type="predicted"/>
<dbReference type="CDD" id="cd19941">
    <property type="entry name" value="TIL"/>
    <property type="match status" value="1"/>
</dbReference>
<dbReference type="SMART" id="SM00214">
    <property type="entry name" value="VWC"/>
    <property type="match status" value="3"/>
</dbReference>
<dbReference type="Pfam" id="PF00094">
    <property type="entry name" value="VWD"/>
    <property type="match status" value="1"/>
</dbReference>
<feature type="disulfide bond" evidence="4">
    <location>
        <begin position="704"/>
        <end position="756"/>
    </location>
</feature>
<comment type="caution">
    <text evidence="9">The sequence shown here is derived from an EMBL/GenBank/DDBJ whole genome shotgun (WGS) entry which is preliminary data.</text>
</comment>
<dbReference type="InterPro" id="IPR014853">
    <property type="entry name" value="VWF/SSPO/ZAN-like_Cys-rich_dom"/>
</dbReference>
<organism evidence="9 10">
    <name type="scientific">Ameca splendens</name>
    <dbReference type="NCBI Taxonomy" id="208324"/>
    <lineage>
        <taxon>Eukaryota</taxon>
        <taxon>Metazoa</taxon>
        <taxon>Chordata</taxon>
        <taxon>Craniata</taxon>
        <taxon>Vertebrata</taxon>
        <taxon>Euteleostomi</taxon>
        <taxon>Actinopterygii</taxon>
        <taxon>Neopterygii</taxon>
        <taxon>Teleostei</taxon>
        <taxon>Neoteleostei</taxon>
        <taxon>Acanthomorphata</taxon>
        <taxon>Ovalentaria</taxon>
        <taxon>Atherinomorphae</taxon>
        <taxon>Cyprinodontiformes</taxon>
        <taxon>Goodeidae</taxon>
        <taxon>Ameca</taxon>
    </lineage>
</organism>
<dbReference type="InterPro" id="IPR050780">
    <property type="entry name" value="Mucin_vWF_Thrombospondin_sf"/>
</dbReference>
<feature type="region of interest" description="Disordered" evidence="5">
    <location>
        <begin position="1"/>
        <end position="25"/>
    </location>
</feature>
<evidence type="ECO:0000259" key="8">
    <source>
        <dbReference type="PROSITE" id="PS51233"/>
    </source>
</evidence>
<keyword evidence="1" id="KW-0677">Repeat</keyword>
<feature type="compositionally biased region" description="Low complexity" evidence="5">
    <location>
        <begin position="1"/>
        <end position="15"/>
    </location>
</feature>
<evidence type="ECO:0000259" key="6">
    <source>
        <dbReference type="PROSITE" id="PS01225"/>
    </source>
</evidence>
<dbReference type="PROSITE" id="PS51233">
    <property type="entry name" value="VWFD"/>
    <property type="match status" value="1"/>
</dbReference>
<dbReference type="SUPFAM" id="SSF57567">
    <property type="entry name" value="Serine protease inhibitors"/>
    <property type="match status" value="1"/>
</dbReference>
<dbReference type="Proteomes" id="UP001469553">
    <property type="component" value="Unassembled WGS sequence"/>
</dbReference>
<keyword evidence="10" id="KW-1185">Reference proteome</keyword>